<dbReference type="SMR" id="A0A194W7T0"/>
<dbReference type="Gene3D" id="1.25.40.20">
    <property type="entry name" value="Ankyrin repeat-containing domain"/>
    <property type="match status" value="2"/>
</dbReference>
<dbReference type="InterPro" id="IPR010730">
    <property type="entry name" value="HET"/>
</dbReference>
<dbReference type="SUPFAM" id="SSF48403">
    <property type="entry name" value="Ankyrin repeat"/>
    <property type="match status" value="1"/>
</dbReference>
<feature type="repeat" description="ANK" evidence="1">
    <location>
        <begin position="401"/>
        <end position="422"/>
    </location>
</feature>
<dbReference type="OrthoDB" id="194358at2759"/>
<dbReference type="PANTHER" id="PTHR24148">
    <property type="entry name" value="ANKYRIN REPEAT DOMAIN-CONTAINING PROTEIN 39 HOMOLOG-RELATED"/>
    <property type="match status" value="1"/>
</dbReference>
<gene>
    <name evidence="3" type="ORF">VM1G_08461</name>
</gene>
<reference evidence="3" key="1">
    <citation type="submission" date="2014-12" db="EMBL/GenBank/DDBJ databases">
        <title>Genome Sequence of Valsa Canker Pathogens Uncovers a Specific Adaption of Colonization on Woody Bark.</title>
        <authorList>
            <person name="Yin Z."/>
            <person name="Liu H."/>
            <person name="Gao X."/>
            <person name="Li Z."/>
            <person name="Song N."/>
            <person name="Ke X."/>
            <person name="Dai Q."/>
            <person name="Wu Y."/>
            <person name="Sun Y."/>
            <person name="Xu J.-R."/>
            <person name="Kang Z.K."/>
            <person name="Wang L."/>
            <person name="Huang L."/>
        </authorList>
    </citation>
    <scope>NUCLEOTIDE SEQUENCE [LARGE SCALE GENOMIC DNA]</scope>
    <source>
        <strain evidence="3">03-8</strain>
    </source>
</reference>
<feature type="domain" description="Heterokaryon incompatibility" evidence="2">
    <location>
        <begin position="47"/>
        <end position="191"/>
    </location>
</feature>
<dbReference type="PANTHER" id="PTHR24148:SF78">
    <property type="entry name" value="HETEROKARYON INCOMPATIBILITY DOMAIN-CONTAINING PROTEIN"/>
    <property type="match status" value="1"/>
</dbReference>
<evidence type="ECO:0000256" key="1">
    <source>
        <dbReference type="PROSITE-ProRule" id="PRU00023"/>
    </source>
</evidence>
<dbReference type="InterPro" id="IPR052895">
    <property type="entry name" value="HetReg/Transcr_Mod"/>
</dbReference>
<keyword evidence="1" id="KW-0040">ANK repeat</keyword>
<dbReference type="EMBL" id="CM003106">
    <property type="protein sequence ID" value="KUI72541.1"/>
    <property type="molecule type" value="Genomic_DNA"/>
</dbReference>
<dbReference type="Pfam" id="PF00023">
    <property type="entry name" value="Ank"/>
    <property type="match status" value="1"/>
</dbReference>
<evidence type="ECO:0000313" key="3">
    <source>
        <dbReference type="EMBL" id="KUI72541.1"/>
    </source>
</evidence>
<name>A0A194W7T0_CYTMA</name>
<feature type="repeat" description="ANK" evidence="1">
    <location>
        <begin position="619"/>
        <end position="651"/>
    </location>
</feature>
<dbReference type="Proteomes" id="UP000078559">
    <property type="component" value="Chromosome 9"/>
</dbReference>
<protein>
    <submittedName>
        <fullName evidence="3">Heterokaryon incompatibility protein 6, OR allele</fullName>
    </submittedName>
</protein>
<dbReference type="SMART" id="SM00248">
    <property type="entry name" value="ANK"/>
    <property type="match status" value="3"/>
</dbReference>
<dbReference type="AlphaFoldDB" id="A0A194W7T0"/>
<accession>A0A194W7T0</accession>
<dbReference type="InterPro" id="IPR002110">
    <property type="entry name" value="Ankyrin_rpt"/>
</dbReference>
<organism evidence="3 4">
    <name type="scientific">Cytospora mali</name>
    <name type="common">Apple Valsa canker fungus</name>
    <name type="synonym">Valsa mali</name>
    <dbReference type="NCBI Taxonomy" id="578113"/>
    <lineage>
        <taxon>Eukaryota</taxon>
        <taxon>Fungi</taxon>
        <taxon>Dikarya</taxon>
        <taxon>Ascomycota</taxon>
        <taxon>Pezizomycotina</taxon>
        <taxon>Sordariomycetes</taxon>
        <taxon>Sordariomycetidae</taxon>
        <taxon>Diaporthales</taxon>
        <taxon>Cytosporaceae</taxon>
        <taxon>Cytospora</taxon>
    </lineage>
</organism>
<evidence type="ECO:0000313" key="4">
    <source>
        <dbReference type="Proteomes" id="UP000078559"/>
    </source>
</evidence>
<dbReference type="Pfam" id="PF12796">
    <property type="entry name" value="Ank_2"/>
    <property type="match status" value="1"/>
</dbReference>
<sequence>MAPYNYKPLNHSTDAIRLLRLFYDPVFTNELCCQLIETNLQPEGIPYEALSYTWGSEARPFKITADGSVLRVTENLHTALRHLRLPDEDRLLWIDAICINQDDLQERGHQVNQMRLVYQNAERVLIWLGPSDMKIDEFFRTINASSLRRLEHLPRDFVGATQDKDWYDRCQSVFYELEKRPWFRRVWILQEVASAKEAIIMCGHNSISTRLFVMIPSMFGLAVSVRCQAVLDIMPGYSRRRSWRDTQPDLHTLLIMFVASEATDERDRIYALLGISSDACDSEDLLPDYTKSIHQVVQDTISYVLFHEVLDLSAMGFPDYLNVEFRRDPRRIVTSAWNWAVNTSQDELILMLLGVNTQDLAWKYSEKRALLCSLTTRNSDSRLFKLVLCHGDVNVNVTTEDGSTPLHFAIRNHNLDKVAMLLTRHDIAFRKNGRGDTPICEARDGRLLYTSEMLEAYVACHNTIAGPANGLSTPIERAAPMRTLPKMNHILSIYQGIDVALNNLKSLLNVSQIQYGRKFNRLFEYCALQAGCDHGPVDLTKLLGEESSALATLADAPSSIIRDFILLRKVIYMLSLQHGILFNDVLVVKQCLKHYEAAININIKWVYKAASRVMGIHGNCSTALWAAAALGHEDIVNLLLRKDAVVSARDRLFGLSPYEVAVERNHQSIAQCILDYSERPHLRLSPIYQPQADWASLERRVVICGGFGLGKSVLMAVAARHEARQSEIIKQCNSCSGRVLKMWTGIVTRYYLPEIGNGFQGFGGLDLGMKAKDTPDADMNPIQQLKSICLLIRALHRTDIECTAIASKQPVL</sequence>
<evidence type="ECO:0000259" key="2">
    <source>
        <dbReference type="Pfam" id="PF06985"/>
    </source>
</evidence>
<dbReference type="PROSITE" id="PS50088">
    <property type="entry name" value="ANK_REPEAT"/>
    <property type="match status" value="2"/>
</dbReference>
<dbReference type="PROSITE" id="PS50297">
    <property type="entry name" value="ANK_REP_REGION"/>
    <property type="match status" value="1"/>
</dbReference>
<dbReference type="InterPro" id="IPR036770">
    <property type="entry name" value="Ankyrin_rpt-contain_sf"/>
</dbReference>
<keyword evidence="4" id="KW-1185">Reference proteome</keyword>
<proteinExistence type="predicted"/>
<dbReference type="Pfam" id="PF06985">
    <property type="entry name" value="HET"/>
    <property type="match status" value="1"/>
</dbReference>